<sequence>MTAAPATRPPLAERLDLAPHPEGGWYRRTWTSPVPAGCDCPHQAASAVYYLLHPGEESAWHRVSSDELWLWHQGLPLELRLGGTGPAPEADAAPTLLGGDPAAGQHPQLLVPAGTWQSARPTTGPALVTCVVSPEFRFADFQLHTHHEGEPACTA</sequence>
<comment type="caution">
    <text evidence="2">The sequence shown here is derived from an EMBL/GenBank/DDBJ whole genome shotgun (WGS) entry which is preliminary data.</text>
</comment>
<dbReference type="InterPro" id="IPR039935">
    <property type="entry name" value="YML079W-like"/>
</dbReference>
<feature type="domain" description="DUF985" evidence="1">
    <location>
        <begin position="12"/>
        <end position="143"/>
    </location>
</feature>
<dbReference type="CDD" id="cd06121">
    <property type="entry name" value="cupin_YML079wp"/>
    <property type="match status" value="1"/>
</dbReference>
<accession>A0A8J3JWG0</accession>
<evidence type="ECO:0000259" key="1">
    <source>
        <dbReference type="Pfam" id="PF06172"/>
    </source>
</evidence>
<dbReference type="InterPro" id="IPR011051">
    <property type="entry name" value="RmlC_Cupin_sf"/>
</dbReference>
<evidence type="ECO:0000313" key="3">
    <source>
        <dbReference type="Proteomes" id="UP000619293"/>
    </source>
</evidence>
<dbReference type="Gene3D" id="2.60.120.10">
    <property type="entry name" value="Jelly Rolls"/>
    <property type="match status" value="1"/>
</dbReference>
<dbReference type="Proteomes" id="UP000619293">
    <property type="component" value="Unassembled WGS sequence"/>
</dbReference>
<protein>
    <submittedName>
        <fullName evidence="2">Cupin</fullName>
    </submittedName>
</protein>
<gene>
    <name evidence="2" type="ORF">Cch02nite_58160</name>
</gene>
<dbReference type="AlphaFoldDB" id="A0A8J3JWG0"/>
<dbReference type="PANTHER" id="PTHR33387:SF3">
    <property type="entry name" value="DUF985 DOMAIN-CONTAINING PROTEIN"/>
    <property type="match status" value="1"/>
</dbReference>
<organism evidence="2 3">
    <name type="scientific">Catellatospora chokoriensis</name>
    <dbReference type="NCBI Taxonomy" id="310353"/>
    <lineage>
        <taxon>Bacteria</taxon>
        <taxon>Bacillati</taxon>
        <taxon>Actinomycetota</taxon>
        <taxon>Actinomycetes</taxon>
        <taxon>Micromonosporales</taxon>
        <taxon>Micromonosporaceae</taxon>
        <taxon>Catellatospora</taxon>
    </lineage>
</organism>
<proteinExistence type="predicted"/>
<dbReference type="InterPro" id="IPR009327">
    <property type="entry name" value="Cupin_DUF985"/>
</dbReference>
<dbReference type="SUPFAM" id="SSF51182">
    <property type="entry name" value="RmlC-like cupins"/>
    <property type="match status" value="1"/>
</dbReference>
<dbReference type="InterPro" id="IPR014710">
    <property type="entry name" value="RmlC-like_jellyroll"/>
</dbReference>
<name>A0A8J3JWG0_9ACTN</name>
<keyword evidence="3" id="KW-1185">Reference proteome</keyword>
<evidence type="ECO:0000313" key="2">
    <source>
        <dbReference type="EMBL" id="GIF92372.1"/>
    </source>
</evidence>
<reference evidence="2 3" key="1">
    <citation type="submission" date="2021-01" db="EMBL/GenBank/DDBJ databases">
        <title>Whole genome shotgun sequence of Catellatospora chokoriensis NBRC 107358.</title>
        <authorList>
            <person name="Komaki H."/>
            <person name="Tamura T."/>
        </authorList>
    </citation>
    <scope>NUCLEOTIDE SEQUENCE [LARGE SCALE GENOMIC DNA]</scope>
    <source>
        <strain evidence="2 3">NBRC 107358</strain>
    </source>
</reference>
<dbReference type="PANTHER" id="PTHR33387">
    <property type="entry name" value="RMLC-LIKE JELLY ROLL FOLD PROTEIN"/>
    <property type="match status" value="1"/>
</dbReference>
<dbReference type="EMBL" id="BONG01000044">
    <property type="protein sequence ID" value="GIF92372.1"/>
    <property type="molecule type" value="Genomic_DNA"/>
</dbReference>
<dbReference type="Pfam" id="PF06172">
    <property type="entry name" value="Cupin_5"/>
    <property type="match status" value="1"/>
</dbReference>
<dbReference type="RefSeq" id="WP_191843778.1">
    <property type="nucleotide sequence ID" value="NZ_BAAALB010000038.1"/>
</dbReference>